<dbReference type="GeneID" id="65096551"/>
<keyword evidence="2" id="KW-1185">Reference proteome</keyword>
<evidence type="ECO:0000313" key="2">
    <source>
        <dbReference type="Proteomes" id="UP000680656"/>
    </source>
</evidence>
<protein>
    <submittedName>
        <fullName evidence="1">Uncharacterized protein</fullName>
    </submittedName>
</protein>
<accession>A0A8E7B009</accession>
<dbReference type="Proteomes" id="UP000680656">
    <property type="component" value="Chromosome"/>
</dbReference>
<dbReference type="AlphaFoldDB" id="A0A8E7B009"/>
<dbReference type="KEGG" id="mrtj:KHC33_05165"/>
<dbReference type="RefSeq" id="WP_214420670.1">
    <property type="nucleotide sequence ID" value="NZ_CP075546.1"/>
</dbReference>
<organism evidence="1 2">
    <name type="scientific">Methanospirillum purgamenti</name>
    <dbReference type="NCBI Taxonomy" id="2834276"/>
    <lineage>
        <taxon>Archaea</taxon>
        <taxon>Methanobacteriati</taxon>
        <taxon>Methanobacteriota</taxon>
        <taxon>Stenosarchaea group</taxon>
        <taxon>Methanomicrobia</taxon>
        <taxon>Methanomicrobiales</taxon>
        <taxon>Methanospirillaceae</taxon>
        <taxon>Methanospirillum</taxon>
    </lineage>
</organism>
<gene>
    <name evidence="1" type="ORF">KHC33_05165</name>
</gene>
<evidence type="ECO:0000313" key="1">
    <source>
        <dbReference type="EMBL" id="QVV89890.1"/>
    </source>
</evidence>
<dbReference type="EMBL" id="CP075546">
    <property type="protein sequence ID" value="QVV89890.1"/>
    <property type="molecule type" value="Genomic_DNA"/>
</dbReference>
<reference evidence="1 2" key="1">
    <citation type="submission" date="2021-05" db="EMBL/GenBank/DDBJ databases">
        <title>A novel Methanospirillum isolate from a pyrite-forming mixed culture.</title>
        <authorList>
            <person name="Bunk B."/>
            <person name="Sproer C."/>
            <person name="Spring S."/>
            <person name="Pester M."/>
        </authorList>
    </citation>
    <scope>NUCLEOTIDE SEQUENCE [LARGE SCALE GENOMIC DNA]</scope>
    <source>
        <strain evidence="1 2">J.3.6.1-F.2.7.3</strain>
    </source>
</reference>
<proteinExistence type="predicted"/>
<sequence>MKSFIRKKKIKGHEYLYEITPYYDPDTGKWRQKTKYLGKNIDGEPVKKDRGGKIGQVFEFGEYIPAYWAVKTHKVIEALLSSCSPDETATIILLTINRLIHPCPPSNLATWLESTYLSRLIPGAEFNEADLLLVLQKISDRPVAEVFSRMFASINDLSGRRVLFTLRLHDIAELMKEKGSGLFSDEILERELGVRIHYDPEKQIIAGFDAFQFQRAVIEDTIDQVASRKIPDGIIVPHWDYLSPSLMLRIVNAGCSFITRTDASYGPVLKHVLAWGEQMDHPANIRYYRGEACYIRPFSISYGKNQVHGYILHDIRREQADRLAFHKNLQNIRDLVQETKEYPGTIEELLNESAGSFRKYFIIDKTRGSPSIRTEQEEVHQANKRLGRTCVLYRGEFSWEECFTLADMRGNLEQQMSSFISQLERDFKGYRIERIRKGIFFICFLAVLIKELISNRLSSAQIPEVPSFEALLTELRPIYVIKSYQPSIFPYRLSKTQKTVLSYFGGIPPLKGD</sequence>
<name>A0A8E7B009_9EURY</name>